<proteinExistence type="predicted"/>
<dbReference type="SUPFAM" id="SSF53448">
    <property type="entry name" value="Nucleotide-diphospho-sugar transferases"/>
    <property type="match status" value="1"/>
</dbReference>
<dbReference type="InterPro" id="IPR029044">
    <property type="entry name" value="Nucleotide-diphossugar_trans"/>
</dbReference>
<keyword evidence="1" id="KW-0808">Transferase</keyword>
<protein>
    <submittedName>
        <fullName evidence="1">Beta-monoglucosyldiacylglycerol synthase</fullName>
        <ecNumber evidence="1">2.4.1.-</ecNumber>
    </submittedName>
</protein>
<accession>A0A517RGV6</accession>
<keyword evidence="2" id="KW-1185">Reference proteome</keyword>
<dbReference type="GO" id="GO:0016757">
    <property type="term" value="F:glycosyltransferase activity"/>
    <property type="evidence" value="ECO:0007669"/>
    <property type="project" value="UniProtKB-KW"/>
</dbReference>
<sequence length="91" mass="10347">MIIYAYAGYPLILWFLTRRRETQPEDTKTSSNSPLPRVSIVIAAYKEETVILERLNNLAKLDYPSDRLEILIGCDGNEDLTGELEGISKPF</sequence>
<dbReference type="EC" id="2.4.1.-" evidence="1"/>
<dbReference type="AlphaFoldDB" id="A0A517RGV6"/>
<dbReference type="Proteomes" id="UP000317171">
    <property type="component" value="Chromosome"/>
</dbReference>
<evidence type="ECO:0000313" key="2">
    <source>
        <dbReference type="Proteomes" id="UP000317171"/>
    </source>
</evidence>
<evidence type="ECO:0000313" key="1">
    <source>
        <dbReference type="EMBL" id="QDT43111.1"/>
    </source>
</evidence>
<keyword evidence="1" id="KW-0328">Glycosyltransferase</keyword>
<organism evidence="1 2">
    <name type="scientific">Gimesia alba</name>
    <dbReference type="NCBI Taxonomy" id="2527973"/>
    <lineage>
        <taxon>Bacteria</taxon>
        <taxon>Pseudomonadati</taxon>
        <taxon>Planctomycetota</taxon>
        <taxon>Planctomycetia</taxon>
        <taxon>Planctomycetales</taxon>
        <taxon>Planctomycetaceae</taxon>
        <taxon>Gimesia</taxon>
    </lineage>
</organism>
<name>A0A517RGV6_9PLAN</name>
<dbReference type="EMBL" id="CP036269">
    <property type="protein sequence ID" value="QDT43111.1"/>
    <property type="molecule type" value="Genomic_DNA"/>
</dbReference>
<dbReference type="KEGG" id="gaz:Pan241w_32080"/>
<dbReference type="Gene3D" id="3.90.550.10">
    <property type="entry name" value="Spore Coat Polysaccharide Biosynthesis Protein SpsA, Chain A"/>
    <property type="match status" value="1"/>
</dbReference>
<gene>
    <name evidence="1" type="ORF">Pan241w_32080</name>
</gene>
<reference evidence="1 2" key="1">
    <citation type="submission" date="2019-02" db="EMBL/GenBank/DDBJ databases">
        <title>Deep-cultivation of Planctomycetes and their phenomic and genomic characterization uncovers novel biology.</title>
        <authorList>
            <person name="Wiegand S."/>
            <person name="Jogler M."/>
            <person name="Boedeker C."/>
            <person name="Pinto D."/>
            <person name="Vollmers J."/>
            <person name="Rivas-Marin E."/>
            <person name="Kohn T."/>
            <person name="Peeters S.H."/>
            <person name="Heuer A."/>
            <person name="Rast P."/>
            <person name="Oberbeckmann S."/>
            <person name="Bunk B."/>
            <person name="Jeske O."/>
            <person name="Meyerdierks A."/>
            <person name="Storesund J.E."/>
            <person name="Kallscheuer N."/>
            <person name="Luecker S."/>
            <person name="Lage O.M."/>
            <person name="Pohl T."/>
            <person name="Merkel B.J."/>
            <person name="Hornburger P."/>
            <person name="Mueller R.-W."/>
            <person name="Bruemmer F."/>
            <person name="Labrenz M."/>
            <person name="Spormann A.M."/>
            <person name="Op den Camp H."/>
            <person name="Overmann J."/>
            <person name="Amann R."/>
            <person name="Jetten M.S.M."/>
            <person name="Mascher T."/>
            <person name="Medema M.H."/>
            <person name="Devos D.P."/>
            <person name="Kaster A.-K."/>
            <person name="Ovreas L."/>
            <person name="Rohde M."/>
            <person name="Galperin M.Y."/>
            <person name="Jogler C."/>
        </authorList>
    </citation>
    <scope>NUCLEOTIDE SEQUENCE [LARGE SCALE GENOMIC DNA]</scope>
    <source>
        <strain evidence="1 2">Pan241w</strain>
    </source>
</reference>